<feature type="region of interest" description="Disordered" evidence="5">
    <location>
        <begin position="107"/>
        <end position="131"/>
    </location>
</feature>
<feature type="compositionally biased region" description="Acidic residues" evidence="5">
    <location>
        <begin position="322"/>
        <end position="332"/>
    </location>
</feature>
<feature type="compositionally biased region" description="Polar residues" evidence="5">
    <location>
        <begin position="464"/>
        <end position="476"/>
    </location>
</feature>
<feature type="region of interest" description="Disordered" evidence="5">
    <location>
        <begin position="190"/>
        <end position="213"/>
    </location>
</feature>
<evidence type="ECO:0000313" key="7">
    <source>
        <dbReference type="Proteomes" id="UP000502928"/>
    </source>
</evidence>
<evidence type="ECO:0000313" key="6">
    <source>
        <dbReference type="EMBL" id="QII43457.1"/>
    </source>
</evidence>
<dbReference type="Pfam" id="PF18884">
    <property type="entry name" value="TSP3_bac"/>
    <property type="match status" value="11"/>
</dbReference>
<evidence type="ECO:0000256" key="3">
    <source>
        <dbReference type="ARBA" id="ARBA00022729"/>
    </source>
</evidence>
<evidence type="ECO:0000256" key="4">
    <source>
        <dbReference type="ARBA" id="ARBA00022837"/>
    </source>
</evidence>
<keyword evidence="3" id="KW-0732">Signal</keyword>
<feature type="compositionally biased region" description="Acidic residues" evidence="5">
    <location>
        <begin position="480"/>
        <end position="496"/>
    </location>
</feature>
<feature type="compositionally biased region" description="Basic and acidic residues" evidence="5">
    <location>
        <begin position="258"/>
        <end position="274"/>
    </location>
</feature>
<feature type="compositionally biased region" description="Polar residues" evidence="5">
    <location>
        <begin position="382"/>
        <end position="394"/>
    </location>
</feature>
<reference evidence="6 7" key="1">
    <citation type="submission" date="2020-02" db="EMBL/GenBank/DDBJ databases">
        <title>Complete genome of Muricauda sp. 501str8.</title>
        <authorList>
            <person name="Dong B."/>
            <person name="Zhu S."/>
            <person name="Yang J."/>
            <person name="Chen J."/>
        </authorList>
    </citation>
    <scope>NUCLEOTIDE SEQUENCE [LARGE SCALE GENOMIC DNA]</scope>
    <source>
        <strain evidence="6 7">501str8</strain>
    </source>
</reference>
<dbReference type="RefSeq" id="WP_166247130.1">
    <property type="nucleotide sequence ID" value="NZ_CP049616.1"/>
</dbReference>
<proteinExistence type="predicted"/>
<dbReference type="Pfam" id="PF13585">
    <property type="entry name" value="CHU_C"/>
    <property type="match status" value="1"/>
</dbReference>
<feature type="region of interest" description="Disordered" evidence="5">
    <location>
        <begin position="229"/>
        <end position="544"/>
    </location>
</feature>
<feature type="compositionally biased region" description="Acidic residues" evidence="5">
    <location>
        <begin position="435"/>
        <end position="455"/>
    </location>
</feature>
<comment type="subcellular location">
    <subcellularLocation>
        <location evidence="1">Secreted</location>
    </subcellularLocation>
</comment>
<dbReference type="EMBL" id="CP049616">
    <property type="protein sequence ID" value="QII43457.1"/>
    <property type="molecule type" value="Genomic_DNA"/>
</dbReference>
<sequence length="1127" mass="121180">MENITFVRLKKHLVLKYTLWCFVFGPIPSFGLSPVHTYNTDVAISATDLIPSQMADLWNPLSSAMAPEDCDGDGVSCEQEEKDGTDPNDPCDFILEHQNCTPSEAWKKDDCDGDGVSNGKEKEDGTDPLDPCDFVLEHQDCSISEAWKKDDCDGDGVSNGKEKEDGTDPLDPCDFILEHQDCSISEAWKKDDCDGDGVSNGKEKEDGTDPLDPCDFILEHQDCSISEAWKKDDCDGDGVSNGKEKEDGTDPLDPCDFVLEHQDCSPSEEWKKDDCDGDGVSNGKEKEDGTDPLDPCDFVLEHQDCSPSEEWKKADCDGDGVTNEDEKEDGTDPLDPCDYKPESVTLPQTGDYLDADCDGDGVTNEDEEEDGTDPLDPCSFLLESQTVAPDSTWNAADCDGDGVTNEDEKEDGTDPLDPCDYKPESVTLPQTGDYLDADCDGDGVTNEDEEEDGTDPLDPCSFLLESQTVAPDSTWNAADCDGDGVTNEDEKEDGTDPLDPCDYKPESVTLPQTADWEALDCDDDGNPNGPDPDPLAANASDDYGSTPALTEVAINILENDDYLPNNDGNNLGETNLSRTGGDAVGTVSFDNETGFVTYTPTVEESNSTVTIVYQVCNVLPDPSVCASATIYIEVGANAIDAVDDAYSVTTDQDGVIEGSDVLLNDTLNGEPISIDDVVLTSTATAELTVNPDGSISVTEGTVVGTYTIDYTICDAGNATNCDTATVTVTVTEGMGGNVIDAVDDTYTDEDIDDSDVLLNDTLNGQALTLADVILTSTATEELTINPDGSVTVAPGTEVGTYTIDYTICDIMDVDNCDTATVTVIVTTVPPPPPPDAIIDAVDDAYTATVGEEGMIMDSDVLMNDTYDNFAVTLADVILTSTPTEELRVNEDGSVSVLPGTPEGTYTITYTICDILDVDNCDTATVTVEVTQGEDNVIDAVDDTYNTAITGGLIANSNVLENDTLNGELVSLGEVELTSTPTNELSIEDNGTVRVADDASPGTYTIEYTICEVDNPDNCDTATVTVVIEAIEVNQMLTPNGDLKNDFLFIRGVEYIKSSKLRIFNRWGTLVFEGDNYNNVNNAFDGRVRGKSAISVNEYLPAGVYFYIFNYETEQGSFTDSEYIYLSR</sequence>
<feature type="compositionally biased region" description="Basic and acidic residues" evidence="5">
    <location>
        <begin position="299"/>
        <end position="316"/>
    </location>
</feature>
<evidence type="ECO:0000256" key="2">
    <source>
        <dbReference type="ARBA" id="ARBA00022525"/>
    </source>
</evidence>
<protein>
    <submittedName>
        <fullName evidence="6">Gliding motility-associated C-terminal domain-containing protein</fullName>
    </submittedName>
</protein>
<name>A0A6G7IYY7_9FLAO</name>
<dbReference type="Proteomes" id="UP000502928">
    <property type="component" value="Chromosome"/>
</dbReference>
<dbReference type="InterPro" id="IPR026341">
    <property type="entry name" value="T9SS_type_B"/>
</dbReference>
<feature type="compositionally biased region" description="Acidic residues" evidence="5">
    <location>
        <begin position="353"/>
        <end position="373"/>
    </location>
</feature>
<dbReference type="InterPro" id="IPR059100">
    <property type="entry name" value="TSP3_bac"/>
</dbReference>
<evidence type="ECO:0000256" key="5">
    <source>
        <dbReference type="SAM" id="MobiDB-lite"/>
    </source>
</evidence>
<dbReference type="KEGG" id="mut:GVT53_01725"/>
<evidence type="ECO:0000256" key="1">
    <source>
        <dbReference type="ARBA" id="ARBA00004613"/>
    </source>
</evidence>
<accession>A0A6G7IYY7</accession>
<dbReference type="AlphaFoldDB" id="A0A6G7IYY7"/>
<keyword evidence="7" id="KW-1185">Reference proteome</keyword>
<keyword evidence="4" id="KW-0106">Calcium</keyword>
<gene>
    <name evidence="6" type="ORF">GVT53_01725</name>
</gene>
<feature type="region of interest" description="Disordered" evidence="5">
    <location>
        <begin position="149"/>
        <end position="170"/>
    </location>
</feature>
<organism evidence="6 7">
    <name type="scientific">Flagellimonas oceani</name>
    <dbReference type="NCBI Taxonomy" id="2698672"/>
    <lineage>
        <taxon>Bacteria</taxon>
        <taxon>Pseudomonadati</taxon>
        <taxon>Bacteroidota</taxon>
        <taxon>Flavobacteriia</taxon>
        <taxon>Flavobacteriales</taxon>
        <taxon>Flavobacteriaceae</taxon>
        <taxon>Flagellimonas</taxon>
    </lineage>
</organism>
<feature type="region of interest" description="Disordered" evidence="5">
    <location>
        <begin position="69"/>
        <end position="89"/>
    </location>
</feature>
<dbReference type="NCBIfam" id="TIGR04131">
    <property type="entry name" value="Bac_Flav_CTERM"/>
    <property type="match status" value="1"/>
</dbReference>
<feature type="compositionally biased region" description="Acidic residues" evidence="5">
    <location>
        <begin position="398"/>
        <end position="414"/>
    </location>
</feature>
<keyword evidence="2" id="KW-0964">Secreted</keyword>
<feature type="compositionally biased region" description="Acidic residues" evidence="5">
    <location>
        <begin position="69"/>
        <end position="83"/>
    </location>
</feature>